<feature type="region of interest" description="Disordered" evidence="1">
    <location>
        <begin position="54"/>
        <end position="90"/>
    </location>
</feature>
<evidence type="ECO:0000313" key="2">
    <source>
        <dbReference type="EnsemblMetazoa" id="AFAF000368-PA"/>
    </source>
</evidence>
<proteinExistence type="predicted"/>
<evidence type="ECO:0000256" key="1">
    <source>
        <dbReference type="SAM" id="MobiDB-lite"/>
    </source>
</evidence>
<protein>
    <submittedName>
        <fullName evidence="2">Uncharacterized protein</fullName>
    </submittedName>
</protein>
<dbReference type="VEuPathDB" id="VectorBase:AFAF000368"/>
<evidence type="ECO:0000313" key="3">
    <source>
        <dbReference type="Proteomes" id="UP000075886"/>
    </source>
</evidence>
<dbReference type="AlphaFoldDB" id="A0A182Q016"/>
<dbReference type="EnsemblMetazoa" id="AFAF000368-RA">
    <property type="protein sequence ID" value="AFAF000368-PA"/>
    <property type="gene ID" value="AFAF000368"/>
</dbReference>
<reference evidence="2" key="2">
    <citation type="submission" date="2020-05" db="UniProtKB">
        <authorList>
            <consortium name="EnsemblMetazoa"/>
        </authorList>
    </citation>
    <scope>IDENTIFICATION</scope>
    <source>
        <strain evidence="2">FAR1</strain>
    </source>
</reference>
<keyword evidence="3" id="KW-1185">Reference proteome</keyword>
<reference evidence="3" key="1">
    <citation type="submission" date="2014-01" db="EMBL/GenBank/DDBJ databases">
        <title>The Genome Sequence of Anopheles farauti FAR1 (V2).</title>
        <authorList>
            <consortium name="The Broad Institute Genomics Platform"/>
            <person name="Neafsey D.E."/>
            <person name="Besansky N."/>
            <person name="Howell P."/>
            <person name="Walton C."/>
            <person name="Young S.K."/>
            <person name="Zeng Q."/>
            <person name="Gargeya S."/>
            <person name="Fitzgerald M."/>
            <person name="Haas B."/>
            <person name="Abouelleil A."/>
            <person name="Allen A.W."/>
            <person name="Alvarado L."/>
            <person name="Arachchi H.M."/>
            <person name="Berlin A.M."/>
            <person name="Chapman S.B."/>
            <person name="Gainer-Dewar J."/>
            <person name="Goldberg J."/>
            <person name="Griggs A."/>
            <person name="Gujja S."/>
            <person name="Hansen M."/>
            <person name="Howarth C."/>
            <person name="Imamovic A."/>
            <person name="Ireland A."/>
            <person name="Larimer J."/>
            <person name="McCowan C."/>
            <person name="Murphy C."/>
            <person name="Pearson M."/>
            <person name="Poon T.W."/>
            <person name="Priest M."/>
            <person name="Roberts A."/>
            <person name="Saif S."/>
            <person name="Shea T."/>
            <person name="Sisk P."/>
            <person name="Sykes S."/>
            <person name="Wortman J."/>
            <person name="Nusbaum C."/>
            <person name="Birren B."/>
        </authorList>
    </citation>
    <scope>NUCLEOTIDE SEQUENCE [LARGE SCALE GENOMIC DNA]</scope>
    <source>
        <strain evidence="3">FAR1</strain>
    </source>
</reference>
<accession>A0A182Q016</accession>
<dbReference type="Proteomes" id="UP000075886">
    <property type="component" value="Unassembled WGS sequence"/>
</dbReference>
<name>A0A182Q016_9DIPT</name>
<dbReference type="EMBL" id="AXCN02000996">
    <property type="status" value="NOT_ANNOTATED_CDS"/>
    <property type="molecule type" value="Genomic_DNA"/>
</dbReference>
<organism evidence="2 3">
    <name type="scientific">Anopheles farauti</name>
    <dbReference type="NCBI Taxonomy" id="69004"/>
    <lineage>
        <taxon>Eukaryota</taxon>
        <taxon>Metazoa</taxon>
        <taxon>Ecdysozoa</taxon>
        <taxon>Arthropoda</taxon>
        <taxon>Hexapoda</taxon>
        <taxon>Insecta</taxon>
        <taxon>Pterygota</taxon>
        <taxon>Neoptera</taxon>
        <taxon>Endopterygota</taxon>
        <taxon>Diptera</taxon>
        <taxon>Nematocera</taxon>
        <taxon>Culicoidea</taxon>
        <taxon>Culicidae</taxon>
        <taxon>Anophelinae</taxon>
        <taxon>Anopheles</taxon>
    </lineage>
</organism>
<sequence>MEYASFVKDLRETPSNCSRFSPDTEYAKEFEQHMQALVINFDIDEEKLSEQCHPCSAPTASQIGLKQPMHGSATFGRLHNRPLAPDDELDHGAACKRKKTIQFDQKYDGQESISSNESSEDSLLEPTVVLTIEKQELPIERSPVLSVSMKRTYDEANS</sequence>